<dbReference type="Proteomes" id="UP001528823">
    <property type="component" value="Unassembled WGS sequence"/>
</dbReference>
<evidence type="ECO:0000256" key="1">
    <source>
        <dbReference type="SAM" id="SignalP"/>
    </source>
</evidence>
<protein>
    <recommendedName>
        <fullName evidence="4">PEP-CTERM sorting domain-containing protein</fullName>
    </recommendedName>
</protein>
<organism evidence="2 3">
    <name type="scientific">Spartinivicinus poritis</name>
    <dbReference type="NCBI Taxonomy" id="2994640"/>
    <lineage>
        <taxon>Bacteria</taxon>
        <taxon>Pseudomonadati</taxon>
        <taxon>Pseudomonadota</taxon>
        <taxon>Gammaproteobacteria</taxon>
        <taxon>Oceanospirillales</taxon>
        <taxon>Zooshikellaceae</taxon>
        <taxon>Spartinivicinus</taxon>
    </lineage>
</organism>
<gene>
    <name evidence="2" type="ORF">ORQ98_25135</name>
</gene>
<keyword evidence="3" id="KW-1185">Reference proteome</keyword>
<evidence type="ECO:0000313" key="2">
    <source>
        <dbReference type="EMBL" id="MDE1465253.1"/>
    </source>
</evidence>
<dbReference type="EMBL" id="JAPMOU010000057">
    <property type="protein sequence ID" value="MDE1465253.1"/>
    <property type="molecule type" value="Genomic_DNA"/>
</dbReference>
<sequence>MNNWLKRIAFASGLLCSATALASPINITNGGFEAGQGNDISGWFHEVGHQVAYTTNQLIHNGTRYTAAEGNRFAVLPAHASIRAETNWKVGDTISFKWLALEAIDPTFQLFENGLIVTKSIDLTGATGTWHEFSYTFEDAVGQNNLPSFIGFQGFADNVYLDQSLLLVDDVKITRISVPATFGLALLGLGYLVARQRLLSST</sequence>
<name>A0ABT5UIJ2_9GAMM</name>
<keyword evidence="1" id="KW-0732">Signal</keyword>
<evidence type="ECO:0000313" key="3">
    <source>
        <dbReference type="Proteomes" id="UP001528823"/>
    </source>
</evidence>
<proteinExistence type="predicted"/>
<reference evidence="2 3" key="1">
    <citation type="submission" date="2022-11" db="EMBL/GenBank/DDBJ databases">
        <title>Spartinivicinus poritis sp. nov., isolated from scleractinian coral Porites lutea.</title>
        <authorList>
            <person name="Zhang G."/>
            <person name="Cai L."/>
            <person name="Wei Q."/>
        </authorList>
    </citation>
    <scope>NUCLEOTIDE SEQUENCE [LARGE SCALE GENOMIC DNA]</scope>
    <source>
        <strain evidence="2 3">A2-2</strain>
    </source>
</reference>
<dbReference type="RefSeq" id="WP_274691564.1">
    <property type="nucleotide sequence ID" value="NZ_JAPMOU010000057.1"/>
</dbReference>
<feature type="chain" id="PRO_5045722279" description="PEP-CTERM sorting domain-containing protein" evidence="1">
    <location>
        <begin position="23"/>
        <end position="202"/>
    </location>
</feature>
<accession>A0ABT5UIJ2</accession>
<evidence type="ECO:0008006" key="4">
    <source>
        <dbReference type="Google" id="ProtNLM"/>
    </source>
</evidence>
<comment type="caution">
    <text evidence="2">The sequence shown here is derived from an EMBL/GenBank/DDBJ whole genome shotgun (WGS) entry which is preliminary data.</text>
</comment>
<feature type="signal peptide" evidence="1">
    <location>
        <begin position="1"/>
        <end position="22"/>
    </location>
</feature>